<gene>
    <name evidence="4" type="ORF">O6P43_008299</name>
</gene>
<keyword evidence="4" id="KW-0675">Receptor</keyword>
<organism evidence="4 5">
    <name type="scientific">Quillaja saponaria</name>
    <name type="common">Soap bark tree</name>
    <dbReference type="NCBI Taxonomy" id="32244"/>
    <lineage>
        <taxon>Eukaryota</taxon>
        <taxon>Viridiplantae</taxon>
        <taxon>Streptophyta</taxon>
        <taxon>Embryophyta</taxon>
        <taxon>Tracheophyta</taxon>
        <taxon>Spermatophyta</taxon>
        <taxon>Magnoliopsida</taxon>
        <taxon>eudicotyledons</taxon>
        <taxon>Gunneridae</taxon>
        <taxon>Pentapetalae</taxon>
        <taxon>rosids</taxon>
        <taxon>fabids</taxon>
        <taxon>Fabales</taxon>
        <taxon>Quillajaceae</taxon>
        <taxon>Quillaja</taxon>
    </lineage>
</organism>
<evidence type="ECO:0000313" key="4">
    <source>
        <dbReference type="EMBL" id="KAJ7970053.1"/>
    </source>
</evidence>
<dbReference type="AlphaFoldDB" id="A0AAD7M5A7"/>
<dbReference type="SMART" id="SM00220">
    <property type="entry name" value="S_TKc"/>
    <property type="match status" value="1"/>
</dbReference>
<accession>A0AAD7M5A7</accession>
<dbReference type="EMBL" id="JARAOO010000004">
    <property type="protein sequence ID" value="KAJ7970053.1"/>
    <property type="molecule type" value="Genomic_DNA"/>
</dbReference>
<dbReference type="InterPro" id="IPR011009">
    <property type="entry name" value="Kinase-like_dom_sf"/>
</dbReference>
<dbReference type="Pfam" id="PF00069">
    <property type="entry name" value="Pkinase"/>
    <property type="match status" value="1"/>
</dbReference>
<feature type="domain" description="Protein kinase" evidence="3">
    <location>
        <begin position="183"/>
        <end position="776"/>
    </location>
</feature>
<dbReference type="InterPro" id="IPR044576">
    <property type="entry name" value="At4g25390-like"/>
</dbReference>
<feature type="region of interest" description="Disordered" evidence="1">
    <location>
        <begin position="24"/>
        <end position="49"/>
    </location>
</feature>
<keyword evidence="2" id="KW-0812">Transmembrane</keyword>
<evidence type="ECO:0000256" key="2">
    <source>
        <dbReference type="SAM" id="Phobius"/>
    </source>
</evidence>
<feature type="region of interest" description="Disordered" evidence="1">
    <location>
        <begin position="502"/>
        <end position="525"/>
    </location>
</feature>
<keyword evidence="2" id="KW-1133">Transmembrane helix</keyword>
<feature type="transmembrane region" description="Helical" evidence="2">
    <location>
        <begin position="130"/>
        <end position="149"/>
    </location>
</feature>
<dbReference type="PROSITE" id="PS00108">
    <property type="entry name" value="PROTEIN_KINASE_ST"/>
    <property type="match status" value="1"/>
</dbReference>
<dbReference type="InterPro" id="IPR008271">
    <property type="entry name" value="Ser/Thr_kinase_AS"/>
</dbReference>
<feature type="compositionally biased region" description="Basic and acidic residues" evidence="1">
    <location>
        <begin position="445"/>
        <end position="462"/>
    </location>
</feature>
<feature type="region of interest" description="Disordered" evidence="1">
    <location>
        <begin position="445"/>
        <end position="482"/>
    </location>
</feature>
<dbReference type="PROSITE" id="PS50011">
    <property type="entry name" value="PROTEIN_KINASE_DOM"/>
    <property type="match status" value="1"/>
</dbReference>
<feature type="compositionally biased region" description="Polar residues" evidence="1">
    <location>
        <begin position="463"/>
        <end position="477"/>
    </location>
</feature>
<dbReference type="GO" id="GO:0005524">
    <property type="term" value="F:ATP binding"/>
    <property type="evidence" value="ECO:0007669"/>
    <property type="project" value="InterPro"/>
</dbReference>
<reference evidence="4" key="1">
    <citation type="journal article" date="2023" name="Science">
        <title>Elucidation of the pathway for biosynthesis of saponin adjuvants from the soapbark tree.</title>
        <authorList>
            <person name="Reed J."/>
            <person name="Orme A."/>
            <person name="El-Demerdash A."/>
            <person name="Owen C."/>
            <person name="Martin L.B.B."/>
            <person name="Misra R.C."/>
            <person name="Kikuchi S."/>
            <person name="Rejzek M."/>
            <person name="Martin A.C."/>
            <person name="Harkess A."/>
            <person name="Leebens-Mack J."/>
            <person name="Louveau T."/>
            <person name="Stephenson M.J."/>
            <person name="Osbourn A."/>
        </authorList>
    </citation>
    <scope>NUCLEOTIDE SEQUENCE</scope>
    <source>
        <strain evidence="4">S10</strain>
    </source>
</reference>
<keyword evidence="4" id="KW-0808">Transferase</keyword>
<dbReference type="InterPro" id="IPR001245">
    <property type="entry name" value="Ser-Thr/Tyr_kinase_cat_dom"/>
</dbReference>
<feature type="compositionally biased region" description="Low complexity" evidence="1">
    <location>
        <begin position="39"/>
        <end position="49"/>
    </location>
</feature>
<comment type="caution">
    <text evidence="4">The sequence shown here is derived from an EMBL/GenBank/DDBJ whole genome shotgun (WGS) entry which is preliminary data.</text>
</comment>
<keyword evidence="2" id="KW-0472">Membrane</keyword>
<evidence type="ECO:0000256" key="1">
    <source>
        <dbReference type="SAM" id="MobiDB-lite"/>
    </source>
</evidence>
<keyword evidence="4" id="KW-0418">Kinase</keyword>
<evidence type="ECO:0000313" key="5">
    <source>
        <dbReference type="Proteomes" id="UP001163823"/>
    </source>
</evidence>
<proteinExistence type="predicted"/>
<dbReference type="Proteomes" id="UP001163823">
    <property type="component" value="Chromosome 4"/>
</dbReference>
<name>A0AAD7M5A7_QUISA</name>
<keyword evidence="5" id="KW-1185">Reference proteome</keyword>
<protein>
    <submittedName>
        <fullName evidence="4">Receptor-like serine/threonine-protein kinase</fullName>
    </submittedName>
</protein>
<dbReference type="Pfam" id="PF07714">
    <property type="entry name" value="PK_Tyr_Ser-Thr"/>
    <property type="match status" value="1"/>
</dbReference>
<dbReference type="GO" id="GO:0004672">
    <property type="term" value="F:protein kinase activity"/>
    <property type="evidence" value="ECO:0007669"/>
    <property type="project" value="InterPro"/>
</dbReference>
<sequence length="873" mass="98801">MRQTLLRKECLSYHLVYSSFLSKPKRQTHQNKQQRKESPSSSSASLLPPELSKSQSFISVIQNTYNRYPFFLNPTNSHFLSVSISLVISPAMPSRLFSAAPPPSTVFIDPLPPTPSPSQVRHQNYSSRHFLFSPVLASTACSVFLLFFLCCRKLTKKRTTPSSDSDSRPPYRYSYSVLRRATSSFSTRLGHGGFGPVFSGSLPSTHQPIAVKLMDSTSLQGEREFHNELFFASRLQSQHVVSAIGFSSDTKRRRFLLVYELMQNGNLQDALLQRKCPELMDWKKRFAVVVDIAKGIHYLHSFDPPVIHSDIKPSNILLDRYFSAKIGDFGLARLKSEIQCEVGVLGVDKGKMNGELGLETNKKDELESNDGVTVVDCGSVVEETESVNTCYEELSVGLEQSPEGFVRVPILETSPETIEVMTASPGTAFGAVALPFEGNCDRASFENERTTDGVVKKNDKGLKSSSGKDLPSKQDNGSMVAPENTKVKDYVMEWIGTEVEKERPKSNWIGGTSSSGTGMVKPEKKKNRKRLEWWWSMDVERNAKNLKKDKRRPAREWWKEEYCEELARKKKKKKKREQKKGNRSDDNGDDWWAREDDLYMEKKKKPRSQSWSTHGSKDWWLNGLSGELWRARQNSYDSGSGEVPKSVGTSSTPSMRGTVCYVAPEYGYGEDVSEKWDVYSFGVLLLVIIAGRRPLQVTSSPLSEFQKANLLSWARHCARSGKLLDLVDQSIQSLNREQALLCITVALQCLQKSPARRPSMKEVVGILIGELEPPQLPVEFSPSPPSRFPYKSRKKVLPVFGQGQHTENFLVCCADGLEEGLLNFQLLRIYRCCYNSYGREWWLSVGWSKTRRADKKQQTITKHLFHGTWLTKF</sequence>
<dbReference type="KEGG" id="qsa:O6P43_008299"/>
<dbReference type="PANTHER" id="PTHR46821:SF7">
    <property type="entry name" value="PROTEIN KINASE SUPERFAMILY PROTEIN"/>
    <property type="match status" value="1"/>
</dbReference>
<dbReference type="InterPro" id="IPR000719">
    <property type="entry name" value="Prot_kinase_dom"/>
</dbReference>
<dbReference type="SUPFAM" id="SSF56112">
    <property type="entry name" value="Protein kinase-like (PK-like)"/>
    <property type="match status" value="1"/>
</dbReference>
<dbReference type="PANTHER" id="PTHR46821">
    <property type="entry name" value="OS07G0586332 PROTEIN"/>
    <property type="match status" value="1"/>
</dbReference>
<evidence type="ECO:0000259" key="3">
    <source>
        <dbReference type="PROSITE" id="PS50011"/>
    </source>
</evidence>
<feature type="compositionally biased region" description="Basic residues" evidence="1">
    <location>
        <begin position="24"/>
        <end position="33"/>
    </location>
</feature>
<dbReference type="Gene3D" id="1.10.510.10">
    <property type="entry name" value="Transferase(Phosphotransferase) domain 1"/>
    <property type="match status" value="2"/>
</dbReference>